<protein>
    <submittedName>
        <fullName evidence="1">Uncharacterized protein</fullName>
    </submittedName>
</protein>
<accession>A0A6J4EBA1</accession>
<dbReference type="Proteomes" id="UP000509383">
    <property type="component" value="Chromosome"/>
</dbReference>
<sequence>MFLDVWFEVVAQIIPTDRQGVLPDGADALTECKEIRRKGGVWEISKGQISLHELMRHRARC</sequence>
<dbReference type="Proteomes" id="UP001054892">
    <property type="component" value="Unassembled WGS sequence"/>
</dbReference>
<evidence type="ECO:0000313" key="4">
    <source>
        <dbReference type="Proteomes" id="UP001054892"/>
    </source>
</evidence>
<evidence type="ECO:0000313" key="3">
    <source>
        <dbReference type="Proteomes" id="UP000509383"/>
    </source>
</evidence>
<dbReference type="AlphaFoldDB" id="A0A6J4EBA1"/>
<dbReference type="EMBL" id="BQKM01000001">
    <property type="protein sequence ID" value="GJN50646.1"/>
    <property type="molecule type" value="Genomic_DNA"/>
</dbReference>
<organism evidence="1 3">
    <name type="scientific">Pseudomonas tohonis</name>
    <dbReference type="NCBI Taxonomy" id="2725477"/>
    <lineage>
        <taxon>Bacteria</taxon>
        <taxon>Pseudomonadati</taxon>
        <taxon>Pseudomonadota</taxon>
        <taxon>Gammaproteobacteria</taxon>
        <taxon>Pseudomonadales</taxon>
        <taxon>Pseudomonadaceae</taxon>
        <taxon>Pseudomonas</taxon>
    </lineage>
</organism>
<evidence type="ECO:0000313" key="2">
    <source>
        <dbReference type="EMBL" id="GJN50646.1"/>
    </source>
</evidence>
<dbReference type="KEGG" id="ptw:TUM18999_48100"/>
<reference evidence="1 3" key="1">
    <citation type="submission" date="2020-05" db="EMBL/GenBank/DDBJ databases">
        <title>Characterization of novel class B3 metallo-beta-lactamase from novel Pseudomonas species.</title>
        <authorList>
            <person name="Yamada K."/>
            <person name="Aoki K."/>
            <person name="Ishii Y."/>
        </authorList>
    </citation>
    <scope>NUCLEOTIDE SEQUENCE [LARGE SCALE GENOMIC DNA]</scope>
    <source>
        <strain evidence="1 3">TUM18999</strain>
        <strain evidence="2 4">TUM20286</strain>
    </source>
</reference>
<name>A0A6J4EBA1_9PSED</name>
<evidence type="ECO:0000313" key="1">
    <source>
        <dbReference type="EMBL" id="BCG26619.1"/>
    </source>
</evidence>
<gene>
    <name evidence="1" type="ORF">TUM18999_48100</name>
    <name evidence="2" type="ORF">TUM20286_03980</name>
</gene>
<dbReference type="RefSeq" id="WP_173175955.1">
    <property type="nucleotide sequence ID" value="NZ_AP023189.1"/>
</dbReference>
<proteinExistence type="predicted"/>
<dbReference type="EMBL" id="AP023189">
    <property type="protein sequence ID" value="BCG26619.1"/>
    <property type="molecule type" value="Genomic_DNA"/>
</dbReference>
<keyword evidence="4" id="KW-1185">Reference proteome</keyword>